<dbReference type="SUPFAM" id="SSF47413">
    <property type="entry name" value="lambda repressor-like DNA-binding domains"/>
    <property type="match status" value="1"/>
</dbReference>
<evidence type="ECO:0000259" key="1">
    <source>
        <dbReference type="PROSITE" id="PS50943"/>
    </source>
</evidence>
<dbReference type="InterPro" id="IPR043917">
    <property type="entry name" value="DUF5753"/>
</dbReference>
<organism evidence="2 3">
    <name type="scientific">Phytohabitans rumicis</name>
    <dbReference type="NCBI Taxonomy" id="1076125"/>
    <lineage>
        <taxon>Bacteria</taxon>
        <taxon>Bacillati</taxon>
        <taxon>Actinomycetota</taxon>
        <taxon>Actinomycetes</taxon>
        <taxon>Micromonosporales</taxon>
        <taxon>Micromonosporaceae</taxon>
    </lineage>
</organism>
<accession>A0A6V8L4P8</accession>
<dbReference type="EMBL" id="BLPG01000001">
    <property type="protein sequence ID" value="GFJ89958.1"/>
    <property type="molecule type" value="Genomic_DNA"/>
</dbReference>
<feature type="domain" description="HTH cro/C1-type" evidence="1">
    <location>
        <begin position="21"/>
        <end position="74"/>
    </location>
</feature>
<keyword evidence="3" id="KW-1185">Reference proteome</keyword>
<evidence type="ECO:0000313" key="3">
    <source>
        <dbReference type="Proteomes" id="UP000482960"/>
    </source>
</evidence>
<dbReference type="Proteomes" id="UP000482960">
    <property type="component" value="Unassembled WGS sequence"/>
</dbReference>
<dbReference type="InterPro" id="IPR001387">
    <property type="entry name" value="Cro/C1-type_HTH"/>
</dbReference>
<dbReference type="AlphaFoldDB" id="A0A6V8L4P8"/>
<dbReference type="PROSITE" id="PS50943">
    <property type="entry name" value="HTH_CROC1"/>
    <property type="match status" value="1"/>
</dbReference>
<evidence type="ECO:0000313" key="2">
    <source>
        <dbReference type="EMBL" id="GFJ89958.1"/>
    </source>
</evidence>
<dbReference type="Gene3D" id="1.10.260.40">
    <property type="entry name" value="lambda repressor-like DNA-binding domains"/>
    <property type="match status" value="1"/>
</dbReference>
<reference evidence="2 3" key="2">
    <citation type="submission" date="2020-03" db="EMBL/GenBank/DDBJ databases">
        <authorList>
            <person name="Ichikawa N."/>
            <person name="Kimura A."/>
            <person name="Kitahashi Y."/>
            <person name="Uohara A."/>
        </authorList>
    </citation>
    <scope>NUCLEOTIDE SEQUENCE [LARGE SCALE GENOMIC DNA]</scope>
    <source>
        <strain evidence="2 3">NBRC 108638</strain>
    </source>
</reference>
<dbReference type="GO" id="GO:0003677">
    <property type="term" value="F:DNA binding"/>
    <property type="evidence" value="ECO:0007669"/>
    <property type="project" value="InterPro"/>
</dbReference>
<dbReference type="Pfam" id="PF19054">
    <property type="entry name" value="DUF5753"/>
    <property type="match status" value="1"/>
</dbReference>
<dbReference type="InterPro" id="IPR010982">
    <property type="entry name" value="Lambda_DNA-bd_dom_sf"/>
</dbReference>
<sequence length="179" mass="21158">MPTKREQFVQTIRSQLLGSRMRHLREERGQTLKYIAAYLGVEFSTLARYERAEWPFRKDHVEALLDVYGVYDEREREELLGLARNAWRVNQWEQDEGHNSATAAVNDRVFIDHWWAQKRAQELCVYQNMLIPGLLATRDYAEAVIRHHQGPASSTQWINQQVRQVIQRQQVLDDKPRNG</sequence>
<dbReference type="Pfam" id="PF13560">
    <property type="entry name" value="HTH_31"/>
    <property type="match status" value="1"/>
</dbReference>
<proteinExistence type="predicted"/>
<gene>
    <name evidence="2" type="ORF">Prum_036000</name>
</gene>
<name>A0A6V8L4P8_9ACTN</name>
<comment type="caution">
    <text evidence="2">The sequence shown here is derived from an EMBL/GenBank/DDBJ whole genome shotgun (WGS) entry which is preliminary data.</text>
</comment>
<protein>
    <recommendedName>
        <fullName evidence="1">HTH cro/C1-type domain-containing protein</fullName>
    </recommendedName>
</protein>
<reference evidence="2 3" key="1">
    <citation type="submission" date="2020-03" db="EMBL/GenBank/DDBJ databases">
        <title>Whole genome shotgun sequence of Phytohabitans rumicis NBRC 108638.</title>
        <authorList>
            <person name="Komaki H."/>
            <person name="Tamura T."/>
        </authorList>
    </citation>
    <scope>NUCLEOTIDE SEQUENCE [LARGE SCALE GENOMIC DNA]</scope>
    <source>
        <strain evidence="2 3">NBRC 108638</strain>
    </source>
</reference>
<dbReference type="CDD" id="cd00093">
    <property type="entry name" value="HTH_XRE"/>
    <property type="match status" value="1"/>
</dbReference>
<dbReference type="SMART" id="SM00530">
    <property type="entry name" value="HTH_XRE"/>
    <property type="match status" value="1"/>
</dbReference>